<evidence type="ECO:0000313" key="2">
    <source>
        <dbReference type="Proteomes" id="UP000509418"/>
    </source>
</evidence>
<organism evidence="1 2">
    <name type="scientific">Streptomyces chartreusis</name>
    <dbReference type="NCBI Taxonomy" id="1969"/>
    <lineage>
        <taxon>Bacteria</taxon>
        <taxon>Bacillati</taxon>
        <taxon>Actinomycetota</taxon>
        <taxon>Actinomycetes</taxon>
        <taxon>Kitasatosporales</taxon>
        <taxon>Streptomycetaceae</taxon>
        <taxon>Streptomyces</taxon>
    </lineage>
</organism>
<dbReference type="AlphaFoldDB" id="A0A7H8T0J3"/>
<gene>
    <name evidence="1" type="ORF">HUT05_06435</name>
</gene>
<proteinExistence type="predicted"/>
<dbReference type="EMBL" id="CP056041">
    <property type="protein sequence ID" value="QKZ17039.1"/>
    <property type="molecule type" value="Genomic_DNA"/>
</dbReference>
<protein>
    <submittedName>
        <fullName evidence="1">Uncharacterized protein</fullName>
    </submittedName>
</protein>
<dbReference type="Proteomes" id="UP000509418">
    <property type="component" value="Chromosome"/>
</dbReference>
<reference evidence="1 2" key="1">
    <citation type="submission" date="2020-06" db="EMBL/GenBank/DDBJ databases">
        <title>Genome mining for natural products.</title>
        <authorList>
            <person name="Zhang B."/>
            <person name="Shi J."/>
            <person name="Ge H."/>
        </authorList>
    </citation>
    <scope>NUCLEOTIDE SEQUENCE [LARGE SCALE GENOMIC DNA]</scope>
    <source>
        <strain evidence="1 2">NA02069</strain>
    </source>
</reference>
<sequence length="267" mass="29173">MKLLAELIAPFASSPVPWVATTATAWTSHIESQVPEVDGDTVWNQIDGIDLYLGLRLRAAYMYDNVALPGRSSKSIQEIGSGGLYLAIVDAPIPGSGYTVRWEATESLPTQDVGKLVESSGLRGVDFRFFLVQQQVASSKAYDWDHLALLWQEYHAQEDWIPWRHHPPRKTLQWEKECVARLKELGAPAFLGNGYGEGQAKLSGEVEFGARFVLPPSTTLKEAAEVLSRVAVIGSRMAQHATQPQVKETVIALLDGESDSGDAGVNG</sequence>
<keyword evidence="2" id="KW-1185">Reference proteome</keyword>
<evidence type="ECO:0000313" key="1">
    <source>
        <dbReference type="EMBL" id="QKZ17039.1"/>
    </source>
</evidence>
<accession>A0A7H8T0J3</accession>
<dbReference type="RefSeq" id="WP_176574468.1">
    <property type="nucleotide sequence ID" value="NZ_CBDRGH010000057.1"/>
</dbReference>
<name>A0A7H8T0J3_STRCX</name>